<name>S3Y9U6_BACSE</name>
<sequence>MILPKSNFVYGQKKELDLAIGNSSSRTTDEFIFIREIKEVATLYLQFFDRLT</sequence>
<evidence type="ECO:0000313" key="2">
    <source>
        <dbReference type="Proteomes" id="UP000014614"/>
    </source>
</evidence>
<gene>
    <name evidence="1" type="ORF">HMPREF1181_02335</name>
</gene>
<organism evidence="1 2">
    <name type="scientific">Bacteroides stercoris CC31F</name>
    <dbReference type="NCBI Taxonomy" id="1073351"/>
    <lineage>
        <taxon>Bacteria</taxon>
        <taxon>Pseudomonadati</taxon>
        <taxon>Bacteroidota</taxon>
        <taxon>Bacteroidia</taxon>
        <taxon>Bacteroidales</taxon>
        <taxon>Bacteroidaceae</taxon>
        <taxon>Bacteroides</taxon>
    </lineage>
</organism>
<dbReference type="EMBL" id="ATFP01000033">
    <property type="protein sequence ID" value="EPH19684.1"/>
    <property type="molecule type" value="Genomic_DNA"/>
</dbReference>
<evidence type="ECO:0000313" key="1">
    <source>
        <dbReference type="EMBL" id="EPH19684.1"/>
    </source>
</evidence>
<comment type="caution">
    <text evidence="1">The sequence shown here is derived from an EMBL/GenBank/DDBJ whole genome shotgun (WGS) entry which is preliminary data.</text>
</comment>
<dbReference type="AlphaFoldDB" id="S3Y9U6"/>
<accession>S3Y9U6</accession>
<proteinExistence type="predicted"/>
<reference evidence="1 2" key="1">
    <citation type="submission" date="2013-05" db="EMBL/GenBank/DDBJ databases">
        <title>The Genome Sequence of Bacteroides stercoris CC31F.</title>
        <authorList>
            <consortium name="The Broad Institute Genomics Platform"/>
            <person name="Earl A."/>
            <person name="Ward D."/>
            <person name="Feldgarden M."/>
            <person name="Gevers D."/>
            <person name="Oliphant K."/>
            <person name="Allen-Vercoe E."/>
            <person name="Walker B."/>
            <person name="Young S."/>
            <person name="Zeng Q."/>
            <person name="Gargeya S."/>
            <person name="Fitzgerald M."/>
            <person name="Haas B."/>
            <person name="Abouelleil A."/>
            <person name="Allen A.W."/>
            <person name="Alvarado L."/>
            <person name="Arachchi H.M."/>
            <person name="Berlin A.M."/>
            <person name="Chapman S.B."/>
            <person name="Gainer-Dewar J."/>
            <person name="Goldberg J."/>
            <person name="Griggs A."/>
            <person name="Gujja S."/>
            <person name="Hansen M."/>
            <person name="Howarth C."/>
            <person name="Imamovic A."/>
            <person name="Ireland A."/>
            <person name="Larimer J."/>
            <person name="McCowan C."/>
            <person name="Murphy C."/>
            <person name="Pearson M."/>
            <person name="Poon T.W."/>
            <person name="Priest M."/>
            <person name="Roberts A."/>
            <person name="Saif S."/>
            <person name="Shea T."/>
            <person name="Sisk P."/>
            <person name="Sykes S."/>
            <person name="Wortman J."/>
            <person name="Nusbaum C."/>
            <person name="Birren B."/>
        </authorList>
    </citation>
    <scope>NUCLEOTIDE SEQUENCE [LARGE SCALE GENOMIC DNA]</scope>
    <source>
        <strain evidence="1 2">CC31F</strain>
    </source>
</reference>
<dbReference type="Proteomes" id="UP000014614">
    <property type="component" value="Unassembled WGS sequence"/>
</dbReference>
<protein>
    <submittedName>
        <fullName evidence="1">Uncharacterized protein</fullName>
    </submittedName>
</protein>
<dbReference type="HOGENOM" id="CLU_3076947_0_0_10"/>